<dbReference type="Gene3D" id="2.60.120.330">
    <property type="entry name" value="B-lactam Antibiotic, Isopenicillin N Synthase, Chain"/>
    <property type="match status" value="1"/>
</dbReference>
<gene>
    <name evidence="6" type="ORF">D5S18_11005</name>
</gene>
<evidence type="ECO:0000259" key="5">
    <source>
        <dbReference type="PROSITE" id="PS51471"/>
    </source>
</evidence>
<comment type="caution">
    <text evidence="6">The sequence shown here is derived from an EMBL/GenBank/DDBJ whole genome shotgun (WGS) entry which is preliminary data.</text>
</comment>
<comment type="pathway">
    <text evidence="1">Antibiotic biosynthesis.</text>
</comment>
<evidence type="ECO:0000313" key="6">
    <source>
        <dbReference type="EMBL" id="RJO76774.1"/>
    </source>
</evidence>
<dbReference type="Proteomes" id="UP000266677">
    <property type="component" value="Unassembled WGS sequence"/>
</dbReference>
<keyword evidence="7" id="KW-1185">Reference proteome</keyword>
<dbReference type="GO" id="GO:0016491">
    <property type="term" value="F:oxidoreductase activity"/>
    <property type="evidence" value="ECO:0007669"/>
    <property type="project" value="UniProtKB-KW"/>
</dbReference>
<dbReference type="PROSITE" id="PS51471">
    <property type="entry name" value="FE2OG_OXY"/>
    <property type="match status" value="1"/>
</dbReference>
<reference evidence="6 7" key="1">
    <citation type="submission" date="2018-09" db="EMBL/GenBank/DDBJ databases">
        <title>YIM PH21274 draft genome.</title>
        <authorList>
            <person name="Miao C."/>
        </authorList>
    </citation>
    <scope>NUCLEOTIDE SEQUENCE [LARGE SCALE GENOMIC DNA]</scope>
    <source>
        <strain evidence="6 7">YIM PH 21724</strain>
    </source>
</reference>
<dbReference type="InterPro" id="IPR044861">
    <property type="entry name" value="IPNS-like_FE2OG_OXY"/>
</dbReference>
<feature type="domain" description="Fe2OG dioxygenase" evidence="5">
    <location>
        <begin position="220"/>
        <end position="326"/>
    </location>
</feature>
<dbReference type="SUPFAM" id="SSF51197">
    <property type="entry name" value="Clavaminate synthase-like"/>
    <property type="match status" value="1"/>
</dbReference>
<sequence>MMSVTITPSPAPGGEVHSPHVDSANRLGINPFRLQGVAMSLDGHRSVTVVDGYVPVIDLSAANKQDIARAVGDACTQSGFFAIVGHGVAHDLIDRMYAITRKFFELPAAQQATVVSGPGTCGLRPGGSAAKSAGMDAPPDLCDVFTANVLGDRGHADRMRFGTDTDPWTRANLWPDTPTRFEQTWLDYMAAMETLGHRLMRLFALALGLDETFFDDKVDEHISAIVANFYYRQTDSPAPGQLRRGAHTDWGVLTILYQDDIGGLQVRQEGRGWRDVPFVPGSFIINIGDMMAFWTGGHWVSTPHRVLNPGAGQDNTRLSIPYFYLPNQDAPVRPVTRPGDPIDTHATTPRPVVPGKVGRHLLLIGPGRCVPSSRSGRGSGAWLLRSPADGVWSTVTVVAT</sequence>
<dbReference type="GO" id="GO:0046872">
    <property type="term" value="F:metal ion binding"/>
    <property type="evidence" value="ECO:0007669"/>
    <property type="project" value="UniProtKB-KW"/>
</dbReference>
<protein>
    <submittedName>
        <fullName evidence="6">Isopenicillin N synthase family oxygenase</fullName>
    </submittedName>
</protein>
<dbReference type="PANTHER" id="PTHR47990">
    <property type="entry name" value="2-OXOGLUTARATE (2OG) AND FE(II)-DEPENDENT OXYGENASE SUPERFAMILY PROTEIN-RELATED"/>
    <property type="match status" value="1"/>
</dbReference>
<dbReference type="Pfam" id="PF14226">
    <property type="entry name" value="DIOX_N"/>
    <property type="match status" value="1"/>
</dbReference>
<proteinExistence type="inferred from homology"/>
<dbReference type="Pfam" id="PF03171">
    <property type="entry name" value="2OG-FeII_Oxy"/>
    <property type="match status" value="1"/>
</dbReference>
<evidence type="ECO:0000256" key="1">
    <source>
        <dbReference type="ARBA" id="ARBA00004792"/>
    </source>
</evidence>
<organism evidence="6 7">
    <name type="scientific">Nocardia panacis</name>
    <dbReference type="NCBI Taxonomy" id="2340916"/>
    <lineage>
        <taxon>Bacteria</taxon>
        <taxon>Bacillati</taxon>
        <taxon>Actinomycetota</taxon>
        <taxon>Actinomycetes</taxon>
        <taxon>Mycobacteriales</taxon>
        <taxon>Nocardiaceae</taxon>
        <taxon>Nocardia</taxon>
    </lineage>
</organism>
<evidence type="ECO:0000313" key="7">
    <source>
        <dbReference type="Proteomes" id="UP000266677"/>
    </source>
</evidence>
<comment type="similarity">
    <text evidence="3">Belongs to the iron/ascorbate-dependent oxidoreductase family.</text>
</comment>
<keyword evidence="3" id="KW-0479">Metal-binding</keyword>
<evidence type="ECO:0000256" key="2">
    <source>
        <dbReference type="ARBA" id="ARBA00023194"/>
    </source>
</evidence>
<evidence type="ECO:0000256" key="3">
    <source>
        <dbReference type="RuleBase" id="RU003682"/>
    </source>
</evidence>
<dbReference type="InterPro" id="IPR026992">
    <property type="entry name" value="DIOX_N"/>
</dbReference>
<dbReference type="InterPro" id="IPR005123">
    <property type="entry name" value="Oxoglu/Fe-dep_dioxygenase_dom"/>
</dbReference>
<evidence type="ECO:0000256" key="4">
    <source>
        <dbReference type="SAM" id="MobiDB-lite"/>
    </source>
</evidence>
<name>A0A3A4KJE8_9NOCA</name>
<dbReference type="EMBL" id="QZFU01000016">
    <property type="protein sequence ID" value="RJO76774.1"/>
    <property type="molecule type" value="Genomic_DNA"/>
</dbReference>
<accession>A0A3A4KJE8</accession>
<keyword evidence="3" id="KW-0560">Oxidoreductase</keyword>
<dbReference type="InterPro" id="IPR027443">
    <property type="entry name" value="IPNS-like_sf"/>
</dbReference>
<keyword evidence="2" id="KW-0045">Antibiotic biosynthesis</keyword>
<dbReference type="GO" id="GO:0017000">
    <property type="term" value="P:antibiotic biosynthetic process"/>
    <property type="evidence" value="ECO:0007669"/>
    <property type="project" value="UniProtKB-KW"/>
</dbReference>
<dbReference type="PRINTS" id="PR00682">
    <property type="entry name" value="IPNSYNTHASE"/>
</dbReference>
<dbReference type="AlphaFoldDB" id="A0A3A4KJE8"/>
<feature type="region of interest" description="Disordered" evidence="4">
    <location>
        <begin position="1"/>
        <end position="22"/>
    </location>
</feature>
<dbReference type="InterPro" id="IPR050231">
    <property type="entry name" value="Iron_ascorbate_oxido_reductase"/>
</dbReference>
<keyword evidence="3" id="KW-0408">Iron</keyword>